<proteinExistence type="predicted"/>
<gene>
    <name evidence="4" type="ORF">EH243_08175</name>
</gene>
<accession>A0A430KRI6</accession>
<dbReference type="Proteomes" id="UP000283087">
    <property type="component" value="Unassembled WGS sequence"/>
</dbReference>
<reference evidence="4 5" key="1">
    <citation type="submission" date="2018-11" db="EMBL/GenBank/DDBJ databases">
        <title>The draft genome sequence of Amphritea opalescens ANRC-JH13T.</title>
        <authorList>
            <person name="Fang Z."/>
            <person name="Zhang Y."/>
            <person name="Han X."/>
        </authorList>
    </citation>
    <scope>NUCLEOTIDE SEQUENCE [LARGE SCALE GENOMIC DNA]</scope>
    <source>
        <strain evidence="4 5">ANRC-JH13</strain>
    </source>
</reference>
<dbReference type="InterPro" id="IPR005025">
    <property type="entry name" value="FMN_Rdtase-like_dom"/>
</dbReference>
<evidence type="ECO:0000256" key="1">
    <source>
        <dbReference type="ARBA" id="ARBA00022630"/>
    </source>
</evidence>
<organism evidence="4 5">
    <name type="scientific">Amphritea opalescens</name>
    <dbReference type="NCBI Taxonomy" id="2490544"/>
    <lineage>
        <taxon>Bacteria</taxon>
        <taxon>Pseudomonadati</taxon>
        <taxon>Pseudomonadota</taxon>
        <taxon>Gammaproteobacteria</taxon>
        <taxon>Oceanospirillales</taxon>
        <taxon>Oceanospirillaceae</taxon>
        <taxon>Amphritea</taxon>
    </lineage>
</organism>
<dbReference type="OrthoDB" id="9801479at2"/>
<protein>
    <submittedName>
        <fullName evidence="4">Flavodoxin family protein</fullName>
    </submittedName>
</protein>
<dbReference type="Gene3D" id="3.40.50.360">
    <property type="match status" value="1"/>
</dbReference>
<dbReference type="RefSeq" id="WP_126158159.1">
    <property type="nucleotide sequence ID" value="NZ_RQXW01000006.1"/>
</dbReference>
<dbReference type="InterPro" id="IPR008254">
    <property type="entry name" value="Flavodoxin/NO_synth"/>
</dbReference>
<keyword evidence="2" id="KW-0288">FMN</keyword>
<dbReference type="InterPro" id="IPR029039">
    <property type="entry name" value="Flavoprotein-like_sf"/>
</dbReference>
<name>A0A430KRI6_9GAMM</name>
<dbReference type="GO" id="GO:0016020">
    <property type="term" value="C:membrane"/>
    <property type="evidence" value="ECO:0007669"/>
    <property type="project" value="TreeGrafter"/>
</dbReference>
<feature type="domain" description="Flavodoxin-like" evidence="3">
    <location>
        <begin position="7"/>
        <end position="152"/>
    </location>
</feature>
<comment type="caution">
    <text evidence="4">The sequence shown here is derived from an EMBL/GenBank/DDBJ whole genome shotgun (WGS) entry which is preliminary data.</text>
</comment>
<evidence type="ECO:0000259" key="3">
    <source>
        <dbReference type="PROSITE" id="PS50902"/>
    </source>
</evidence>
<keyword evidence="5" id="KW-1185">Reference proteome</keyword>
<keyword evidence="1" id="KW-0285">Flavoprotein</keyword>
<dbReference type="SUPFAM" id="SSF52218">
    <property type="entry name" value="Flavoproteins"/>
    <property type="match status" value="1"/>
</dbReference>
<dbReference type="AlphaFoldDB" id="A0A430KRI6"/>
<dbReference type="Pfam" id="PF03358">
    <property type="entry name" value="FMN_red"/>
    <property type="match status" value="1"/>
</dbReference>
<dbReference type="PANTHER" id="PTHR30546:SF23">
    <property type="entry name" value="FLAVOPROTEIN-LIKE PROTEIN YCP4-RELATED"/>
    <property type="match status" value="1"/>
</dbReference>
<sequence length="194" mass="20272">MSDQVKVAVAYHSGYGHTEVLANAVAAGIENAGGSATIISVADLETINWDALAEADAIIFGSPTYMGSVSGPFKCFMDATSKVWYTQGWKDKLAAGFTNSGSLSGDKLNSMIQMSVFAAQHSMLWVSLGVMNGNNNSKGDPQSLNRVGGYLGAMATSNADEGPDVAPPQCDRDTAQALGARVTTAAKRWQQASL</sequence>
<dbReference type="GO" id="GO:0010181">
    <property type="term" value="F:FMN binding"/>
    <property type="evidence" value="ECO:0007669"/>
    <property type="project" value="InterPro"/>
</dbReference>
<evidence type="ECO:0000313" key="5">
    <source>
        <dbReference type="Proteomes" id="UP000283087"/>
    </source>
</evidence>
<dbReference type="PANTHER" id="PTHR30546">
    <property type="entry name" value="FLAVODOXIN-RELATED PROTEIN WRBA-RELATED"/>
    <property type="match status" value="1"/>
</dbReference>
<dbReference type="GO" id="GO:0003955">
    <property type="term" value="F:NAD(P)H dehydrogenase (quinone) activity"/>
    <property type="evidence" value="ECO:0007669"/>
    <property type="project" value="TreeGrafter"/>
</dbReference>
<dbReference type="EMBL" id="RQXW01000006">
    <property type="protein sequence ID" value="RTE66086.1"/>
    <property type="molecule type" value="Genomic_DNA"/>
</dbReference>
<evidence type="ECO:0000313" key="4">
    <source>
        <dbReference type="EMBL" id="RTE66086.1"/>
    </source>
</evidence>
<dbReference type="PROSITE" id="PS50902">
    <property type="entry name" value="FLAVODOXIN_LIKE"/>
    <property type="match status" value="1"/>
</dbReference>
<evidence type="ECO:0000256" key="2">
    <source>
        <dbReference type="ARBA" id="ARBA00022643"/>
    </source>
</evidence>